<reference evidence="2 3" key="1">
    <citation type="submission" date="2020-04" db="EMBL/GenBank/DDBJ databases">
        <title>Antimicrobial susceptibility and clonality of vaginal-derived multi-drug resistant Mobiluncus isolates in China.</title>
        <authorList>
            <person name="Zhang X."/>
        </authorList>
    </citation>
    <scope>NUCLEOTIDE SEQUENCE [LARGE SCALE GENOMIC DNA]</scope>
    <source>
        <strain evidence="2 3">19</strain>
    </source>
</reference>
<dbReference type="InterPro" id="IPR007253">
    <property type="entry name" value="Cell_wall-bd_2"/>
</dbReference>
<dbReference type="GO" id="GO:0030288">
    <property type="term" value="C:outer membrane-bounded periplasmic space"/>
    <property type="evidence" value="ECO:0007669"/>
    <property type="project" value="TreeGrafter"/>
</dbReference>
<dbReference type="Proteomes" id="UP000553981">
    <property type="component" value="Unassembled WGS sequence"/>
</dbReference>
<dbReference type="RefSeq" id="WP_169756783.1">
    <property type="nucleotide sequence ID" value="NZ_CAMYEK010000003.1"/>
</dbReference>
<dbReference type="Pfam" id="PF04122">
    <property type="entry name" value="CW_binding_2"/>
    <property type="match status" value="3"/>
</dbReference>
<dbReference type="InterPro" id="IPR051922">
    <property type="entry name" value="Bact_Sporulation_Assoc"/>
</dbReference>
<evidence type="ECO:0000313" key="2">
    <source>
        <dbReference type="EMBL" id="NMW86212.1"/>
    </source>
</evidence>
<gene>
    <name evidence="2" type="ORF">HHJ67_00335</name>
</gene>
<proteinExistence type="predicted"/>
<comment type="caution">
    <text evidence="2">The sequence shown here is derived from an EMBL/GenBank/DDBJ whole genome shotgun (WGS) entry which is preliminary data.</text>
</comment>
<accession>A0A7Y0UFL5</accession>
<name>A0A7Y0UFL5_9ACTO</name>
<sequence>MRFSARKGILVVASLFFRFHWEAKVKKLHGERHLFRLLGGTCLAVSALAGLVFAGSGLSPAYGQDSDTTPTVESEPTSAVVGFNPGMIISDEVFYNPNTMDPNAIQQFLNTQGRACVPGVDTVPGPNGGPQPVTVVCLKDYVESTPDRPADAYCRAAYQGAVGESAAQIIWKVSQACQVNPQVLLVTLQKEQGLLTRSGKSLKLSNYQKAMGYGCPDTAPCNTQYYGFFNQLYRAAHRFHYYQHHPEKFRHRAGRVNNLLYHPSRNSDGSYKCGTTPVFIENQATAGLYNYTPYTPNAAALAAGGGLGDKCSSYGNRNFYRFFTSWFGSTGSASAVPSLRISGADRTETAVGISARAFAGGSNRVYLARSDKPIDALAGGILTDGPVLLVPVDRPLPAALTSEINRLQAKTVVALGGPGAIPDEVLAAAAQRRETSRIYGPDRYATAIAISHQAFPQGAKRIYIADGVGSDGTGSPDAVVGGTLSDGPVLMVNPRDPETWKYVASEVSDLHISEVVGLGGPGALPQEALTTIAAESGASVSRLAGADRYGTAATIAAYAYPAIARQDKAGSPISSDYVAYIARGDNFADALVAGALRDGPVLLVPSRTNQAPAPVANYLGSLHPNTIIALGGLGAVHPDTVDAVVAATKSGLH</sequence>
<feature type="transmembrane region" description="Helical" evidence="1">
    <location>
        <begin position="34"/>
        <end position="54"/>
    </location>
</feature>
<keyword evidence="1" id="KW-0472">Membrane</keyword>
<protein>
    <submittedName>
        <fullName evidence="2">Cell wall-binding repeat-containing protein</fullName>
    </submittedName>
</protein>
<evidence type="ECO:0000256" key="1">
    <source>
        <dbReference type="SAM" id="Phobius"/>
    </source>
</evidence>
<dbReference type="PANTHER" id="PTHR30032">
    <property type="entry name" value="N-ACETYLMURAMOYL-L-ALANINE AMIDASE-RELATED"/>
    <property type="match status" value="1"/>
</dbReference>
<dbReference type="EMBL" id="JABCUI010000001">
    <property type="protein sequence ID" value="NMW86212.1"/>
    <property type="molecule type" value="Genomic_DNA"/>
</dbReference>
<evidence type="ECO:0000313" key="3">
    <source>
        <dbReference type="Proteomes" id="UP000553981"/>
    </source>
</evidence>
<dbReference type="AlphaFoldDB" id="A0A7Y0UFL5"/>
<dbReference type="PANTHER" id="PTHR30032:SF4">
    <property type="entry name" value="AMIDASE ENHANCER"/>
    <property type="match status" value="1"/>
</dbReference>
<organism evidence="2 3">
    <name type="scientific">Mobiluncus curtisii</name>
    <dbReference type="NCBI Taxonomy" id="2051"/>
    <lineage>
        <taxon>Bacteria</taxon>
        <taxon>Bacillati</taxon>
        <taxon>Actinomycetota</taxon>
        <taxon>Actinomycetes</taxon>
        <taxon>Actinomycetales</taxon>
        <taxon>Actinomycetaceae</taxon>
        <taxon>Mobiluncus</taxon>
    </lineage>
</organism>
<keyword evidence="1" id="KW-0812">Transmembrane</keyword>
<keyword evidence="1" id="KW-1133">Transmembrane helix</keyword>